<protein>
    <recommendedName>
        <fullName evidence="1">Cyclodeaminase/cyclohydrolase domain-containing protein</fullName>
    </recommendedName>
</protein>
<proteinExistence type="predicted"/>
<dbReference type="InterPro" id="IPR007044">
    <property type="entry name" value="Cyclodeamin/CycHdrlase"/>
</dbReference>
<keyword evidence="3" id="KW-1185">Reference proteome</keyword>
<dbReference type="Proteomes" id="UP001333110">
    <property type="component" value="Unassembled WGS sequence"/>
</dbReference>
<comment type="caution">
    <text evidence="2">The sequence shown here is derived from an EMBL/GenBank/DDBJ whole genome shotgun (WGS) entry which is preliminary data.</text>
</comment>
<dbReference type="GO" id="GO:0003824">
    <property type="term" value="F:catalytic activity"/>
    <property type="evidence" value="ECO:0007669"/>
    <property type="project" value="InterPro"/>
</dbReference>
<dbReference type="Pfam" id="PF04961">
    <property type="entry name" value="FTCD_C"/>
    <property type="match status" value="1"/>
</dbReference>
<sequence>MGLLCHRYLVQAGEVDGGLVTKPLGAFVRAVGGRSAAPGGGSVSAAAAALGAALGCMVGLMSYGKRQFEDLDPIMRKLIPPFHQAMDELVAMVDTDSHAFSSYMEAMKLPKSTPEERERRMVAMQQGLKTAVRVPCALAEKVSGLWPSLKELARHCNLACKSDIQVGAKMLEAAVFGAYFNVMINLKDITDEKFKLAVSGGHVCAPALVAGMRWDRDGDEAAGMPGHPLPLPPVGYMRWTVDSSSDLSSGKRCTFSLPMQMSQKVSGLLEEAKQGSALVLALLEKRAT</sequence>
<name>A0AAN7N107_MYCAM</name>
<feature type="domain" description="Cyclodeaminase/cyclohydrolase" evidence="1">
    <location>
        <begin position="24"/>
        <end position="196"/>
    </location>
</feature>
<evidence type="ECO:0000259" key="1">
    <source>
        <dbReference type="Pfam" id="PF04961"/>
    </source>
</evidence>
<dbReference type="SUPFAM" id="SSF101262">
    <property type="entry name" value="Methenyltetrahydrofolate cyclohydrolase-like"/>
    <property type="match status" value="1"/>
</dbReference>
<evidence type="ECO:0000313" key="2">
    <source>
        <dbReference type="EMBL" id="KAK4817767.1"/>
    </source>
</evidence>
<evidence type="ECO:0000313" key="3">
    <source>
        <dbReference type="Proteomes" id="UP001333110"/>
    </source>
</evidence>
<dbReference type="Gene3D" id="1.20.120.680">
    <property type="entry name" value="Formiminotetrahydrofolate cyclodeaminase monomer, up-and-down helical bundle"/>
    <property type="match status" value="1"/>
</dbReference>
<reference evidence="2 3" key="1">
    <citation type="journal article" date="2023" name="J. Hered.">
        <title>Chromosome-level genome of the wood stork (Mycteria americana) provides insight into avian chromosome evolution.</title>
        <authorList>
            <person name="Flamio R. Jr."/>
            <person name="Ramstad K.M."/>
        </authorList>
    </citation>
    <scope>NUCLEOTIDE SEQUENCE [LARGE SCALE GENOMIC DNA]</scope>
    <source>
        <strain evidence="2">JAX WOST 10</strain>
    </source>
</reference>
<dbReference type="AlphaFoldDB" id="A0AAN7N107"/>
<dbReference type="EMBL" id="JAUNZN010000008">
    <property type="protein sequence ID" value="KAK4817767.1"/>
    <property type="molecule type" value="Genomic_DNA"/>
</dbReference>
<dbReference type="InterPro" id="IPR036178">
    <property type="entry name" value="Formintransfe-cycloase-like_sf"/>
</dbReference>
<gene>
    <name evidence="2" type="ORF">QYF61_026990</name>
</gene>
<organism evidence="2 3">
    <name type="scientific">Mycteria americana</name>
    <name type="common">Wood stork</name>
    <dbReference type="NCBI Taxonomy" id="33587"/>
    <lineage>
        <taxon>Eukaryota</taxon>
        <taxon>Metazoa</taxon>
        <taxon>Chordata</taxon>
        <taxon>Craniata</taxon>
        <taxon>Vertebrata</taxon>
        <taxon>Euteleostomi</taxon>
        <taxon>Archelosauria</taxon>
        <taxon>Archosauria</taxon>
        <taxon>Dinosauria</taxon>
        <taxon>Saurischia</taxon>
        <taxon>Theropoda</taxon>
        <taxon>Coelurosauria</taxon>
        <taxon>Aves</taxon>
        <taxon>Neognathae</taxon>
        <taxon>Neoaves</taxon>
        <taxon>Aequornithes</taxon>
        <taxon>Ciconiiformes</taxon>
        <taxon>Ciconiidae</taxon>
        <taxon>Mycteria</taxon>
    </lineage>
</organism>
<dbReference type="FunFam" id="1.20.120.680:FF:000001">
    <property type="entry name" value="Formimidoyltransferase cyclodeaminase"/>
    <property type="match status" value="1"/>
</dbReference>
<accession>A0AAN7N107</accession>